<comment type="similarity">
    <text evidence="2 11">Belongs to the acid sphingomyelinase family.</text>
</comment>
<reference evidence="16" key="1">
    <citation type="journal article" date="2020" name="Fungal Divers.">
        <title>Resolving the Mortierellaceae phylogeny through synthesis of multi-gene phylogenetics and phylogenomics.</title>
        <authorList>
            <person name="Vandepol N."/>
            <person name="Liber J."/>
            <person name="Desiro A."/>
            <person name="Na H."/>
            <person name="Kennedy M."/>
            <person name="Barry K."/>
            <person name="Grigoriev I.V."/>
            <person name="Miller A.N."/>
            <person name="O'Donnell K."/>
            <person name="Stajich J.E."/>
            <person name="Bonito G."/>
        </authorList>
    </citation>
    <scope>NUCLEOTIDE SEQUENCE</scope>
    <source>
        <strain evidence="16">KOD1015</strain>
    </source>
</reference>
<feature type="disulfide bond" evidence="13">
    <location>
        <begin position="78"/>
        <end position="89"/>
    </location>
</feature>
<dbReference type="PANTHER" id="PTHR10340:SF34">
    <property type="entry name" value="SPHINGOMYELIN PHOSPHODIESTERASE"/>
    <property type="match status" value="1"/>
</dbReference>
<dbReference type="SUPFAM" id="SSF56300">
    <property type="entry name" value="Metallo-dependent phosphatases"/>
    <property type="match status" value="1"/>
</dbReference>
<dbReference type="OrthoDB" id="282973at2759"/>
<dbReference type="InterPro" id="IPR008139">
    <property type="entry name" value="SaposinB_dom"/>
</dbReference>
<dbReference type="GO" id="GO:0046872">
    <property type="term" value="F:metal ion binding"/>
    <property type="evidence" value="ECO:0007669"/>
    <property type="project" value="UniProtKB-KW"/>
</dbReference>
<evidence type="ECO:0000256" key="5">
    <source>
        <dbReference type="ARBA" id="ARBA00022729"/>
    </source>
</evidence>
<evidence type="ECO:0000256" key="4">
    <source>
        <dbReference type="ARBA" id="ARBA00022723"/>
    </source>
</evidence>
<dbReference type="InterPro" id="IPR004843">
    <property type="entry name" value="Calcineurin-like_PHP"/>
</dbReference>
<keyword evidence="7 12" id="KW-0862">Zinc</keyword>
<feature type="disulfide bond" evidence="13">
    <location>
        <begin position="49"/>
        <end position="125"/>
    </location>
</feature>
<feature type="domain" description="Saposin B-type" evidence="15">
    <location>
        <begin position="45"/>
        <end position="129"/>
    </location>
</feature>
<proteinExistence type="inferred from homology"/>
<dbReference type="EMBL" id="JAABOA010000438">
    <property type="protein sequence ID" value="KAF9584348.1"/>
    <property type="molecule type" value="Genomic_DNA"/>
</dbReference>
<dbReference type="GO" id="GO:0006685">
    <property type="term" value="P:sphingomyelin catabolic process"/>
    <property type="evidence" value="ECO:0007669"/>
    <property type="project" value="UniProtKB-UniRule"/>
</dbReference>
<gene>
    <name evidence="16" type="ORF">BGW38_006781</name>
</gene>
<dbReference type="SMART" id="SM00741">
    <property type="entry name" value="SapB"/>
    <property type="match status" value="1"/>
</dbReference>
<dbReference type="InterPro" id="IPR011160">
    <property type="entry name" value="Sphingomy_PDE"/>
</dbReference>
<evidence type="ECO:0000256" key="13">
    <source>
        <dbReference type="PIRSR" id="PIRSR000948-2"/>
    </source>
</evidence>
<evidence type="ECO:0000313" key="16">
    <source>
        <dbReference type="EMBL" id="KAF9584348.1"/>
    </source>
</evidence>
<evidence type="ECO:0000256" key="11">
    <source>
        <dbReference type="PIRNR" id="PIRNR000948"/>
    </source>
</evidence>
<dbReference type="GO" id="GO:0005615">
    <property type="term" value="C:extracellular space"/>
    <property type="evidence" value="ECO:0007669"/>
    <property type="project" value="TreeGrafter"/>
</dbReference>
<feature type="chain" id="PRO_5040175522" description="Sphingomyelin phosphodiesterase" evidence="14">
    <location>
        <begin position="20"/>
        <end position="621"/>
    </location>
</feature>
<dbReference type="InterPro" id="IPR045473">
    <property type="entry name" value="ASM_C"/>
</dbReference>
<evidence type="ECO:0000256" key="1">
    <source>
        <dbReference type="ARBA" id="ARBA00004613"/>
    </source>
</evidence>
<feature type="binding site" evidence="12">
    <location>
        <position position="164"/>
    </location>
    <ligand>
        <name>Zn(2+)</name>
        <dbReference type="ChEBI" id="CHEBI:29105"/>
        <label>1</label>
    </ligand>
</feature>
<evidence type="ECO:0000256" key="14">
    <source>
        <dbReference type="SAM" id="SignalP"/>
    </source>
</evidence>
<dbReference type="Pfam" id="PF00149">
    <property type="entry name" value="Metallophos"/>
    <property type="match status" value="1"/>
</dbReference>
<evidence type="ECO:0000256" key="6">
    <source>
        <dbReference type="ARBA" id="ARBA00022801"/>
    </source>
</evidence>
<evidence type="ECO:0000256" key="10">
    <source>
        <dbReference type="ARBA" id="ARBA00023295"/>
    </source>
</evidence>
<keyword evidence="6 11" id="KW-0378">Hydrolase</keyword>
<dbReference type="GO" id="GO:0016020">
    <property type="term" value="C:membrane"/>
    <property type="evidence" value="ECO:0007669"/>
    <property type="project" value="GOC"/>
</dbReference>
<organism evidence="16 17">
    <name type="scientific">Lunasporangiospora selenospora</name>
    <dbReference type="NCBI Taxonomy" id="979761"/>
    <lineage>
        <taxon>Eukaryota</taxon>
        <taxon>Fungi</taxon>
        <taxon>Fungi incertae sedis</taxon>
        <taxon>Mucoromycota</taxon>
        <taxon>Mortierellomycotina</taxon>
        <taxon>Mortierellomycetes</taxon>
        <taxon>Mortierellales</taxon>
        <taxon>Mortierellaceae</taxon>
        <taxon>Lunasporangiospora</taxon>
    </lineage>
</organism>
<comment type="caution">
    <text evidence="16">The sequence shown here is derived from an EMBL/GenBank/DDBJ whole genome shotgun (WGS) entry which is preliminary data.</text>
</comment>
<protein>
    <recommendedName>
        <fullName evidence="11">Sphingomyelin phosphodiesterase</fullName>
    </recommendedName>
</protein>
<keyword evidence="17" id="KW-1185">Reference proteome</keyword>
<keyword evidence="8 13" id="KW-1015">Disulfide bond</keyword>
<dbReference type="CDD" id="cd00842">
    <property type="entry name" value="MPP_ASMase"/>
    <property type="match status" value="1"/>
</dbReference>
<comment type="function">
    <text evidence="11">Converts sphingomyelin to ceramide.</text>
</comment>
<evidence type="ECO:0000256" key="8">
    <source>
        <dbReference type="ARBA" id="ARBA00023157"/>
    </source>
</evidence>
<feature type="binding site" evidence="12">
    <location>
        <position position="162"/>
    </location>
    <ligand>
        <name>Zn(2+)</name>
        <dbReference type="ChEBI" id="CHEBI:29105"/>
        <label>1</label>
    </ligand>
</feature>
<comment type="subcellular location">
    <subcellularLocation>
        <location evidence="1">Secreted</location>
    </subcellularLocation>
</comment>
<evidence type="ECO:0000256" key="2">
    <source>
        <dbReference type="ARBA" id="ARBA00008234"/>
    </source>
</evidence>
<feature type="signal peptide" evidence="14">
    <location>
        <begin position="1"/>
        <end position="19"/>
    </location>
</feature>
<evidence type="ECO:0000256" key="12">
    <source>
        <dbReference type="PIRSR" id="PIRSR000948-1"/>
    </source>
</evidence>
<evidence type="ECO:0000256" key="3">
    <source>
        <dbReference type="ARBA" id="ARBA00022525"/>
    </source>
</evidence>
<dbReference type="Proteomes" id="UP000780801">
    <property type="component" value="Unassembled WGS sequence"/>
</dbReference>
<comment type="cofactor">
    <cofactor evidence="12">
        <name>Zn(2+)</name>
        <dbReference type="ChEBI" id="CHEBI:29105"/>
    </cofactor>
    <text evidence="12">Binds 2 Zn(2+) ions per subunit.</text>
</comment>
<keyword evidence="10 11" id="KW-0326">Glycosidase</keyword>
<keyword evidence="5 14" id="KW-0732">Signal</keyword>
<evidence type="ECO:0000256" key="9">
    <source>
        <dbReference type="ARBA" id="ARBA00023180"/>
    </source>
</evidence>
<evidence type="ECO:0000259" key="15">
    <source>
        <dbReference type="PROSITE" id="PS50015"/>
    </source>
</evidence>
<dbReference type="GO" id="GO:0004767">
    <property type="term" value="F:sphingomyelin phosphodiesterase activity"/>
    <property type="evidence" value="ECO:0007669"/>
    <property type="project" value="UniProtKB-UniRule"/>
</dbReference>
<feature type="binding site" evidence="12">
    <location>
        <position position="413"/>
    </location>
    <ligand>
        <name>Zn(2+)</name>
        <dbReference type="ChEBI" id="CHEBI:29105"/>
        <label>2</label>
    </ligand>
</feature>
<dbReference type="GO" id="GO:0046513">
    <property type="term" value="P:ceramide biosynthetic process"/>
    <property type="evidence" value="ECO:0007669"/>
    <property type="project" value="UniProtKB-ARBA"/>
</dbReference>
<feature type="disulfide bond" evidence="13">
    <location>
        <begin position="177"/>
        <end position="182"/>
    </location>
</feature>
<feature type="disulfide bond" evidence="13">
    <location>
        <begin position="336"/>
        <end position="386"/>
    </location>
</feature>
<feature type="binding site" evidence="12">
    <location>
        <position position="233"/>
    </location>
    <ligand>
        <name>Zn(2+)</name>
        <dbReference type="ChEBI" id="CHEBI:29105"/>
        <label>1</label>
    </ligand>
</feature>
<dbReference type="InterPro" id="IPR011001">
    <property type="entry name" value="Saposin-like"/>
</dbReference>
<dbReference type="GO" id="GO:0016798">
    <property type="term" value="F:hydrolase activity, acting on glycosyl bonds"/>
    <property type="evidence" value="ECO:0007669"/>
    <property type="project" value="UniProtKB-KW"/>
</dbReference>
<name>A0A9P6KGS4_9FUNG</name>
<evidence type="ECO:0000313" key="17">
    <source>
        <dbReference type="Proteomes" id="UP000780801"/>
    </source>
</evidence>
<dbReference type="SUPFAM" id="SSF47862">
    <property type="entry name" value="Saposin"/>
    <property type="match status" value="1"/>
</dbReference>
<evidence type="ECO:0000256" key="7">
    <source>
        <dbReference type="ARBA" id="ARBA00022833"/>
    </source>
</evidence>
<keyword evidence="3" id="KW-0964">Secreted</keyword>
<dbReference type="PANTHER" id="PTHR10340">
    <property type="entry name" value="SPHINGOMYELIN PHOSPHODIESTERASE"/>
    <property type="match status" value="1"/>
</dbReference>
<dbReference type="Gene3D" id="1.10.225.10">
    <property type="entry name" value="Saposin-like"/>
    <property type="match status" value="1"/>
</dbReference>
<keyword evidence="9" id="KW-0325">Glycoprotein</keyword>
<dbReference type="Pfam" id="PF19272">
    <property type="entry name" value="ASMase_C"/>
    <property type="match status" value="1"/>
</dbReference>
<feature type="binding site" evidence="12">
    <location>
        <position position="233"/>
    </location>
    <ligand>
        <name>Zn(2+)</name>
        <dbReference type="ChEBI" id="CHEBI:29105"/>
        <label>2</label>
    </ligand>
</feature>
<sequence length="621" mass="68104">MKFNTGILLLSAAVITVQAAPAPVHLEKRNWVIDKLKPLFLKALQTLECGACVSAIAGAREVAALNNQWVLDAAKELCPTLAKQSPEVCEGLVRLYGPPLIDTVMKANILGGDGKIMCHAMGGLCPAPAITAGTIKFPKVKPANAAAPSHSGKRVDVLHLSDWHVDDLYVPGAEAECNRPTCCRKYSDSPVKPTRAASSWGDYKCDTPIKLGKHLLDHVPKVANASFAILTGDIPPHDVWIQDKSTVRPIEIREYGTIGSLPVKVYPAVGNHESGPSSLFPTPSSGGDSSWLYAGLAQDWSRWLPTDAVNSVKNYGAYTTSPSPGFRIISLNTNFCYTVNFYLYANTRDLDPHGELKWLIQALQAAEDAGERVWIISHIGPSMTDCLQNWSAQYYQVIQRYSPHVIAEQFYGHSHYDEFALFYSSSSKNAQSALSTAWIGPSVTPYTDINPGFRVYKVDTKSWNVFDSETYIADLNQANNWDATNSGPNWHLEYSARQAYGAHVPIAADAPLSAAWWHNVTNVMEKNDAVFQQYWKYRGKSAGRLPACAAGSACIKEMICDLRAGQSVDACTKKSLNRRDLNGAETETEASADDSGIHSLYKREEPRPWKKQLCGIPELGL</sequence>
<dbReference type="InterPro" id="IPR041805">
    <property type="entry name" value="ASMase/PPN1_MPP"/>
</dbReference>
<dbReference type="PROSITE" id="PS50015">
    <property type="entry name" value="SAP_B"/>
    <property type="match status" value="1"/>
</dbReference>
<feature type="binding site" evidence="12">
    <location>
        <position position="378"/>
    </location>
    <ligand>
        <name>Zn(2+)</name>
        <dbReference type="ChEBI" id="CHEBI:29105"/>
        <label>2</label>
    </ligand>
</feature>
<keyword evidence="4 12" id="KW-0479">Metal-binding</keyword>
<dbReference type="AlphaFoldDB" id="A0A9P6KGS4"/>
<feature type="disulfide bond" evidence="13">
    <location>
        <begin position="183"/>
        <end position="205"/>
    </location>
</feature>
<feature type="binding site" evidence="12">
    <location>
        <position position="415"/>
    </location>
    <ligand>
        <name>Zn(2+)</name>
        <dbReference type="ChEBI" id="CHEBI:29105"/>
        <label>1</label>
    </ligand>
</feature>
<dbReference type="InterPro" id="IPR029052">
    <property type="entry name" value="Metallo-depent_PP-like"/>
</dbReference>
<feature type="binding site" evidence="12">
    <location>
        <position position="271"/>
    </location>
    <ligand>
        <name>Zn(2+)</name>
        <dbReference type="ChEBI" id="CHEBI:29105"/>
        <label>2</label>
    </ligand>
</feature>
<dbReference type="PIRSF" id="PIRSF000948">
    <property type="entry name" value="Sphingomy_PDE"/>
    <property type="match status" value="1"/>
</dbReference>
<accession>A0A9P6KGS4</accession>